<organism evidence="5 6">
    <name type="scientific">Geobacter hydrogenophilus</name>
    <dbReference type="NCBI Taxonomy" id="40983"/>
    <lineage>
        <taxon>Bacteria</taxon>
        <taxon>Pseudomonadati</taxon>
        <taxon>Thermodesulfobacteriota</taxon>
        <taxon>Desulfuromonadia</taxon>
        <taxon>Geobacterales</taxon>
        <taxon>Geobacteraceae</taxon>
        <taxon>Geobacter</taxon>
    </lineage>
</organism>
<dbReference type="PROSITE" id="PS50887">
    <property type="entry name" value="GGDEF"/>
    <property type="match status" value="1"/>
</dbReference>
<dbReference type="PANTHER" id="PTHR45138">
    <property type="entry name" value="REGULATORY COMPONENTS OF SENSORY TRANSDUCTION SYSTEM"/>
    <property type="match status" value="1"/>
</dbReference>
<comment type="caution">
    <text evidence="5">The sequence shown here is derived from an EMBL/GenBank/DDBJ whole genome shotgun (WGS) entry which is preliminary data.</text>
</comment>
<dbReference type="EMBL" id="BSDS01000002">
    <property type="protein sequence ID" value="GLI39796.1"/>
    <property type="molecule type" value="Genomic_DNA"/>
</dbReference>
<keyword evidence="3" id="KW-0812">Transmembrane</keyword>
<dbReference type="SMART" id="SM00267">
    <property type="entry name" value="GGDEF"/>
    <property type="match status" value="1"/>
</dbReference>
<evidence type="ECO:0000259" key="4">
    <source>
        <dbReference type="PROSITE" id="PS50887"/>
    </source>
</evidence>
<keyword evidence="3" id="KW-0472">Membrane</keyword>
<reference evidence="5" key="1">
    <citation type="submission" date="2022-12" db="EMBL/GenBank/DDBJ databases">
        <title>Reference genome sequencing for broad-spectrum identification of bacterial and archaeal isolates by mass spectrometry.</title>
        <authorList>
            <person name="Sekiguchi Y."/>
            <person name="Tourlousse D.M."/>
        </authorList>
    </citation>
    <scope>NUCLEOTIDE SEQUENCE</scope>
    <source>
        <strain evidence="5">H2</strain>
    </source>
</reference>
<accession>A0A9W6LER1</accession>
<evidence type="ECO:0000256" key="2">
    <source>
        <dbReference type="ARBA" id="ARBA00034247"/>
    </source>
</evidence>
<dbReference type="NCBIfam" id="TIGR00254">
    <property type="entry name" value="GGDEF"/>
    <property type="match status" value="1"/>
</dbReference>
<dbReference type="PANTHER" id="PTHR45138:SF9">
    <property type="entry name" value="DIGUANYLATE CYCLASE DGCM-RELATED"/>
    <property type="match status" value="1"/>
</dbReference>
<dbReference type="InterPro" id="IPR043128">
    <property type="entry name" value="Rev_trsase/Diguanyl_cyclase"/>
</dbReference>
<feature type="transmembrane region" description="Helical" evidence="3">
    <location>
        <begin position="64"/>
        <end position="85"/>
    </location>
</feature>
<keyword evidence="6" id="KW-1185">Reference proteome</keyword>
<dbReference type="InterPro" id="IPR029787">
    <property type="entry name" value="Nucleotide_cyclase"/>
</dbReference>
<evidence type="ECO:0000313" key="6">
    <source>
        <dbReference type="Proteomes" id="UP001144352"/>
    </source>
</evidence>
<dbReference type="AlphaFoldDB" id="A0A9W6LER1"/>
<dbReference type="Proteomes" id="UP001144352">
    <property type="component" value="Unassembled WGS sequence"/>
</dbReference>
<evidence type="ECO:0000256" key="1">
    <source>
        <dbReference type="ARBA" id="ARBA00012528"/>
    </source>
</evidence>
<gene>
    <name evidence="5" type="ORF">GHYDROH2_32970</name>
</gene>
<evidence type="ECO:0000256" key="3">
    <source>
        <dbReference type="SAM" id="Phobius"/>
    </source>
</evidence>
<dbReference type="InterPro" id="IPR050469">
    <property type="entry name" value="Diguanylate_Cyclase"/>
</dbReference>
<dbReference type="SUPFAM" id="SSF55073">
    <property type="entry name" value="Nucleotide cyclase"/>
    <property type="match status" value="1"/>
</dbReference>
<sequence>MAGLGYLDYLTGDFNFTLFYVIPIFLFTWFVGRNAGIIASILTCALVFSINFENVRDRAASSHLAWDFSMNLFFYFLLGFMFQMLRHNFDRINELAMRDPLTQALNRRSLDELAEYELRISKRNRRPFSVAFFDLDNFKTVNDRFGHGEGDRLLRKVVEIMESNVRSTDMVARIGGDEFVVALPETGADEAPIVVAKLRESLNAAMTAAGWPVTFSIGVVTCVWPNCSWSEILGMADALMYNVKSQTKDSFLHEIVG</sequence>
<keyword evidence="3" id="KW-1133">Transmembrane helix</keyword>
<feature type="transmembrane region" description="Helical" evidence="3">
    <location>
        <begin position="20"/>
        <end position="52"/>
    </location>
</feature>
<dbReference type="InterPro" id="IPR000160">
    <property type="entry name" value="GGDEF_dom"/>
</dbReference>
<comment type="catalytic activity">
    <reaction evidence="2">
        <text>2 GTP = 3',3'-c-di-GMP + 2 diphosphate</text>
        <dbReference type="Rhea" id="RHEA:24898"/>
        <dbReference type="ChEBI" id="CHEBI:33019"/>
        <dbReference type="ChEBI" id="CHEBI:37565"/>
        <dbReference type="ChEBI" id="CHEBI:58805"/>
        <dbReference type="EC" id="2.7.7.65"/>
    </reaction>
</comment>
<proteinExistence type="predicted"/>
<dbReference type="EC" id="2.7.7.65" evidence="1"/>
<dbReference type="GO" id="GO:0052621">
    <property type="term" value="F:diguanylate cyclase activity"/>
    <property type="evidence" value="ECO:0007669"/>
    <property type="project" value="UniProtKB-EC"/>
</dbReference>
<dbReference type="Gene3D" id="3.30.70.270">
    <property type="match status" value="1"/>
</dbReference>
<evidence type="ECO:0000313" key="5">
    <source>
        <dbReference type="EMBL" id="GLI39796.1"/>
    </source>
</evidence>
<dbReference type="CDD" id="cd01949">
    <property type="entry name" value="GGDEF"/>
    <property type="match status" value="1"/>
</dbReference>
<dbReference type="Pfam" id="PF00990">
    <property type="entry name" value="GGDEF"/>
    <property type="match status" value="1"/>
</dbReference>
<feature type="domain" description="GGDEF" evidence="4">
    <location>
        <begin position="126"/>
        <end position="257"/>
    </location>
</feature>
<name>A0A9W6LER1_9BACT</name>
<protein>
    <recommendedName>
        <fullName evidence="1">diguanylate cyclase</fullName>
        <ecNumber evidence="1">2.7.7.65</ecNumber>
    </recommendedName>
</protein>
<dbReference type="FunFam" id="3.30.70.270:FF:000001">
    <property type="entry name" value="Diguanylate cyclase domain protein"/>
    <property type="match status" value="1"/>
</dbReference>